<dbReference type="InterPro" id="IPR045851">
    <property type="entry name" value="AMP-bd_C_sf"/>
</dbReference>
<dbReference type="InterPro" id="IPR007534">
    <property type="entry name" value="LuxE"/>
</dbReference>
<dbReference type="KEGG" id="shyd:CJD35_05045"/>
<dbReference type="PANTHER" id="PTHR43845:SF1">
    <property type="entry name" value="BLR5969 PROTEIN"/>
    <property type="match status" value="1"/>
</dbReference>
<dbReference type="InterPro" id="IPR042099">
    <property type="entry name" value="ANL_N_sf"/>
</dbReference>
<name>A0A249MRY7_SPHXE</name>
<evidence type="ECO:0000313" key="2">
    <source>
        <dbReference type="EMBL" id="ASY43887.1"/>
    </source>
</evidence>
<dbReference type="GO" id="GO:0047474">
    <property type="term" value="F:long-chain fatty acid--protein ligase activity"/>
    <property type="evidence" value="ECO:0007669"/>
    <property type="project" value="InterPro"/>
</dbReference>
<dbReference type="PANTHER" id="PTHR43845">
    <property type="entry name" value="BLR5969 PROTEIN"/>
    <property type="match status" value="1"/>
</dbReference>
<proteinExistence type="predicted"/>
<dbReference type="Gene3D" id="3.40.50.12780">
    <property type="entry name" value="N-terminal domain of ligase-like"/>
    <property type="match status" value="1"/>
</dbReference>
<dbReference type="RefSeq" id="WP_095686821.1">
    <property type="nucleotide sequence ID" value="NZ_CP022745.1"/>
</dbReference>
<feature type="domain" description="Acyl-protein synthetase LuxE" evidence="1">
    <location>
        <begin position="69"/>
        <end position="142"/>
    </location>
</feature>
<dbReference type="EMBL" id="CP022745">
    <property type="protein sequence ID" value="ASY43887.1"/>
    <property type="molecule type" value="Genomic_DNA"/>
</dbReference>
<dbReference type="GO" id="GO:0008218">
    <property type="term" value="P:bioluminescence"/>
    <property type="evidence" value="ECO:0007669"/>
    <property type="project" value="InterPro"/>
</dbReference>
<dbReference type="Gene3D" id="3.30.300.30">
    <property type="match status" value="1"/>
</dbReference>
<accession>A0A249MRY7</accession>
<dbReference type="SUPFAM" id="SSF56801">
    <property type="entry name" value="Acetyl-CoA synthetase-like"/>
    <property type="match status" value="1"/>
</dbReference>
<organism evidence="2 3">
    <name type="scientific">Sphingobium xenophagum</name>
    <dbReference type="NCBI Taxonomy" id="121428"/>
    <lineage>
        <taxon>Bacteria</taxon>
        <taxon>Pseudomonadati</taxon>
        <taxon>Pseudomonadota</taxon>
        <taxon>Alphaproteobacteria</taxon>
        <taxon>Sphingomonadales</taxon>
        <taxon>Sphingomonadaceae</taxon>
        <taxon>Sphingobium</taxon>
    </lineage>
</organism>
<protein>
    <recommendedName>
        <fullName evidence="1">Acyl-protein synthetase LuxE domain-containing protein</fullName>
    </recommendedName>
</protein>
<dbReference type="Proteomes" id="UP000217141">
    <property type="component" value="Chromosome I"/>
</dbReference>
<dbReference type="Pfam" id="PF04443">
    <property type="entry name" value="LuxE"/>
    <property type="match status" value="1"/>
</dbReference>
<evidence type="ECO:0000259" key="1">
    <source>
        <dbReference type="Pfam" id="PF04443"/>
    </source>
</evidence>
<sequence length="242" mass="26715">MRGLFSTPITPLPGSFFHADPHYKGAIFGGEPLSGRLKALTDSWGFEMFETTSLGDVAGATECRMHDGFHAYEDIAFIEAIDPVTRQPVPDGEVGELVVTTLVDRMAPLIRYATGDLTTIDRSPCGCGRNHARFKVLGRASDQILIEGRSILPREIMSLVEVHTETRGALFQIVRTDREMATLRLRVGYDVSRLTSPEASLRLRLHDQIFAALGVPLAIELLDEQELLKLGPPHKIPRVTKA</sequence>
<gene>
    <name evidence="2" type="ORF">CJD35_05045</name>
</gene>
<evidence type="ECO:0000313" key="3">
    <source>
        <dbReference type="Proteomes" id="UP000217141"/>
    </source>
</evidence>
<dbReference type="AlphaFoldDB" id="A0A249MRY7"/>
<reference evidence="2 3" key="1">
    <citation type="submission" date="2017-08" db="EMBL/GenBank/DDBJ databases">
        <title>Whole Genome Sequence of Sphingobium hydrophobicum C1: Insights into Adaption to the Electronic-waste Contaminated Sediment.</title>
        <authorList>
            <person name="Song D."/>
            <person name="Chen X."/>
            <person name="Xu M."/>
        </authorList>
    </citation>
    <scope>NUCLEOTIDE SEQUENCE [LARGE SCALE GENOMIC DNA]</scope>
    <source>
        <strain evidence="2 3">C1</strain>
    </source>
</reference>